<gene>
    <name evidence="2" type="ORF">OUZ56_004327</name>
</gene>
<comment type="caution">
    <text evidence="2">The sequence shown here is derived from an EMBL/GenBank/DDBJ whole genome shotgun (WGS) entry which is preliminary data.</text>
</comment>
<name>A0ABQ9YPF1_9CRUS</name>
<sequence length="105" mass="11591">MTSPYDFALVRLACEENEQNCMGKASNVFFGVRERVREGKDGTKRQGGVPPGFGQRASTMDRGENMHQAINHNMKKTKKTNGIPIFCSCCFLTVTRINSAGNNST</sequence>
<dbReference type="Proteomes" id="UP001234178">
    <property type="component" value="Unassembled WGS sequence"/>
</dbReference>
<evidence type="ECO:0000313" key="2">
    <source>
        <dbReference type="EMBL" id="KAK4002503.1"/>
    </source>
</evidence>
<proteinExistence type="predicted"/>
<protein>
    <submittedName>
        <fullName evidence="2">Uncharacterized protein</fullName>
    </submittedName>
</protein>
<reference evidence="2 3" key="1">
    <citation type="journal article" date="2023" name="Nucleic Acids Res.">
        <title>The hologenome of Daphnia magna reveals possible DNA methylation and microbiome-mediated evolution of the host genome.</title>
        <authorList>
            <person name="Chaturvedi A."/>
            <person name="Li X."/>
            <person name="Dhandapani V."/>
            <person name="Marshall H."/>
            <person name="Kissane S."/>
            <person name="Cuenca-Cambronero M."/>
            <person name="Asole G."/>
            <person name="Calvet F."/>
            <person name="Ruiz-Romero M."/>
            <person name="Marangio P."/>
            <person name="Guigo R."/>
            <person name="Rago D."/>
            <person name="Mirbahai L."/>
            <person name="Eastwood N."/>
            <person name="Colbourne J.K."/>
            <person name="Zhou J."/>
            <person name="Mallon E."/>
            <person name="Orsini L."/>
        </authorList>
    </citation>
    <scope>NUCLEOTIDE SEQUENCE [LARGE SCALE GENOMIC DNA]</scope>
    <source>
        <strain evidence="2">LRV0_1</strain>
    </source>
</reference>
<organism evidence="2 3">
    <name type="scientific">Daphnia magna</name>
    <dbReference type="NCBI Taxonomy" id="35525"/>
    <lineage>
        <taxon>Eukaryota</taxon>
        <taxon>Metazoa</taxon>
        <taxon>Ecdysozoa</taxon>
        <taxon>Arthropoda</taxon>
        <taxon>Crustacea</taxon>
        <taxon>Branchiopoda</taxon>
        <taxon>Diplostraca</taxon>
        <taxon>Cladocera</taxon>
        <taxon>Anomopoda</taxon>
        <taxon>Daphniidae</taxon>
        <taxon>Daphnia</taxon>
    </lineage>
</organism>
<feature type="region of interest" description="Disordered" evidence="1">
    <location>
        <begin position="39"/>
        <end position="61"/>
    </location>
</feature>
<evidence type="ECO:0000256" key="1">
    <source>
        <dbReference type="SAM" id="MobiDB-lite"/>
    </source>
</evidence>
<dbReference type="EMBL" id="JAOYFB010000001">
    <property type="protein sequence ID" value="KAK4002503.1"/>
    <property type="molecule type" value="Genomic_DNA"/>
</dbReference>
<accession>A0ABQ9YPF1</accession>
<evidence type="ECO:0000313" key="3">
    <source>
        <dbReference type="Proteomes" id="UP001234178"/>
    </source>
</evidence>
<keyword evidence="3" id="KW-1185">Reference proteome</keyword>